<evidence type="ECO:0000256" key="4">
    <source>
        <dbReference type="ARBA" id="ARBA00023004"/>
    </source>
</evidence>
<dbReference type="Pfam" id="PF01257">
    <property type="entry name" value="2Fe-2S_thioredx"/>
    <property type="match status" value="1"/>
</dbReference>
<keyword evidence="4" id="KW-0408">Iron</keyword>
<dbReference type="Proteomes" id="UP000216752">
    <property type="component" value="Chromosome"/>
</dbReference>
<dbReference type="InterPro" id="IPR002023">
    <property type="entry name" value="NuoE-like"/>
</dbReference>
<dbReference type="InterPro" id="IPR036249">
    <property type="entry name" value="Thioredoxin-like_sf"/>
</dbReference>
<dbReference type="NCBIfam" id="NF005722">
    <property type="entry name" value="PRK07539.1-2"/>
    <property type="match status" value="1"/>
</dbReference>
<comment type="cofactor">
    <cofactor evidence="6">
        <name>[2Fe-2S] cluster</name>
        <dbReference type="ChEBI" id="CHEBI:190135"/>
    </cofactor>
</comment>
<dbReference type="Gene3D" id="3.40.30.10">
    <property type="entry name" value="Glutaredoxin"/>
    <property type="match status" value="1"/>
</dbReference>
<evidence type="ECO:0000256" key="3">
    <source>
        <dbReference type="ARBA" id="ARBA00022723"/>
    </source>
</evidence>
<accession>A0ABZ3IJF2</accession>
<dbReference type="SUPFAM" id="SSF52833">
    <property type="entry name" value="Thioredoxin-like"/>
    <property type="match status" value="1"/>
</dbReference>
<keyword evidence="2" id="KW-0001">2Fe-2S</keyword>
<protein>
    <recommendedName>
        <fullName evidence="9">NADP-reducing hydrogenase subunit HndA</fullName>
    </recommendedName>
</protein>
<evidence type="ECO:0000256" key="1">
    <source>
        <dbReference type="ARBA" id="ARBA00010643"/>
    </source>
</evidence>
<evidence type="ECO:0000313" key="8">
    <source>
        <dbReference type="Proteomes" id="UP000216752"/>
    </source>
</evidence>
<organism evidence="7 8">
    <name type="scientific">Sporomusa silvacetica DSM 10669</name>
    <dbReference type="NCBI Taxonomy" id="1123289"/>
    <lineage>
        <taxon>Bacteria</taxon>
        <taxon>Bacillati</taxon>
        <taxon>Bacillota</taxon>
        <taxon>Negativicutes</taxon>
        <taxon>Selenomonadales</taxon>
        <taxon>Sporomusaceae</taxon>
        <taxon>Sporomusa</taxon>
    </lineage>
</organism>
<evidence type="ECO:0000313" key="7">
    <source>
        <dbReference type="EMBL" id="XFO65816.1"/>
    </source>
</evidence>
<evidence type="ECO:0000256" key="2">
    <source>
        <dbReference type="ARBA" id="ARBA00022714"/>
    </source>
</evidence>
<evidence type="ECO:0000256" key="6">
    <source>
        <dbReference type="ARBA" id="ARBA00034078"/>
    </source>
</evidence>
<evidence type="ECO:0008006" key="9">
    <source>
        <dbReference type="Google" id="ProtNLM"/>
    </source>
</evidence>
<dbReference type="NCBIfam" id="TIGR01958">
    <property type="entry name" value="nuoE_fam"/>
    <property type="match status" value="1"/>
</dbReference>
<dbReference type="PANTHER" id="PTHR43342">
    <property type="entry name" value="NADH-QUINONE OXIDOREDUCTASE, E SUBUNIT"/>
    <property type="match status" value="1"/>
</dbReference>
<comment type="similarity">
    <text evidence="1">Belongs to the complex I 24 kDa subunit family.</text>
</comment>
<dbReference type="PANTHER" id="PTHR43342:SF1">
    <property type="entry name" value="BIFURCATING [FEFE] HYDROGENASE GAMMA SUBUNIT"/>
    <property type="match status" value="1"/>
</dbReference>
<dbReference type="InterPro" id="IPR041921">
    <property type="entry name" value="NuoE_N"/>
</dbReference>
<proteinExistence type="inferred from homology"/>
<keyword evidence="5" id="KW-0411">Iron-sulfur</keyword>
<sequence length="169" mass="17972">MNSEKETKGCCCGGGEAGKLALDQLNAILTKWQGLKGALIPVLQEAQEAYGYLPREIILAIAGSMQIPVSQIYGVVTFYSQFHLNPRGKNIIRVCQGTACHVRGAKAILAALEDNLQVKAGGTTPDLKFTLETVACIGACGLAPVMMVNDDTHGRLTPESVPKLLAQYA</sequence>
<dbReference type="Gene3D" id="1.10.10.1590">
    <property type="entry name" value="NADH-quinone oxidoreductase subunit E"/>
    <property type="match status" value="1"/>
</dbReference>
<keyword evidence="3" id="KW-0479">Metal-binding</keyword>
<evidence type="ECO:0000256" key="5">
    <source>
        <dbReference type="ARBA" id="ARBA00023014"/>
    </source>
</evidence>
<dbReference type="EMBL" id="CP155573">
    <property type="protein sequence ID" value="XFO65816.1"/>
    <property type="molecule type" value="Genomic_DNA"/>
</dbReference>
<dbReference type="RefSeq" id="WP_094604788.1">
    <property type="nucleotide sequence ID" value="NZ_CP155573.1"/>
</dbReference>
<name>A0ABZ3IJF2_9FIRM</name>
<dbReference type="InterPro" id="IPR028431">
    <property type="entry name" value="NADP_DH_HndA-like"/>
</dbReference>
<dbReference type="InterPro" id="IPR042128">
    <property type="entry name" value="NuoE_dom"/>
</dbReference>
<keyword evidence="8" id="KW-1185">Reference proteome</keyword>
<dbReference type="CDD" id="cd03064">
    <property type="entry name" value="TRX_Fd_NuoE"/>
    <property type="match status" value="1"/>
</dbReference>
<reference evidence="7" key="1">
    <citation type="submission" date="2024-05" db="EMBL/GenBank/DDBJ databases">
        <title>Isolation and characterization of Sporomusa carbonis sp. nov., a carboxydotrophic hydrogenogen in the genus of Sporomusa isolated from a charcoal burning pile.</title>
        <authorList>
            <person name="Boeer T."/>
            <person name="Rosenbaum F."/>
            <person name="Eysell L."/>
            <person name="Mueller V."/>
            <person name="Daniel R."/>
            <person name="Poehlein A."/>
        </authorList>
    </citation>
    <scope>NUCLEOTIDE SEQUENCE [LARGE SCALE GENOMIC DNA]</scope>
    <source>
        <strain evidence="7">DSM 10669</strain>
    </source>
</reference>
<dbReference type="PIRSF" id="PIRSF000216">
    <property type="entry name" value="NADH_DH_24kDa"/>
    <property type="match status" value="1"/>
</dbReference>
<gene>
    <name evidence="7" type="ORF">SPSIL_019630</name>
</gene>